<dbReference type="PANTHER" id="PTHR24421:SF58">
    <property type="entry name" value="SIGNAL TRANSDUCTION HISTIDINE-PROTEIN KINASE_PHOSPHATASE UHPB"/>
    <property type="match status" value="1"/>
</dbReference>
<dbReference type="Gene3D" id="3.30.450.20">
    <property type="entry name" value="PAS domain"/>
    <property type="match status" value="4"/>
</dbReference>
<organism evidence="8 9">
    <name type="scientific">Pontibacter lucknowensis</name>
    <dbReference type="NCBI Taxonomy" id="1077936"/>
    <lineage>
        <taxon>Bacteria</taxon>
        <taxon>Pseudomonadati</taxon>
        <taxon>Bacteroidota</taxon>
        <taxon>Cytophagia</taxon>
        <taxon>Cytophagales</taxon>
        <taxon>Hymenobacteraceae</taxon>
        <taxon>Pontibacter</taxon>
    </lineage>
</organism>
<dbReference type="NCBIfam" id="TIGR00229">
    <property type="entry name" value="sensory_box"/>
    <property type="match status" value="1"/>
</dbReference>
<name>A0A1N6W6P0_9BACT</name>
<dbReference type="Gene3D" id="3.30.565.10">
    <property type="entry name" value="Histidine kinase-like ATPase, C-terminal domain"/>
    <property type="match status" value="1"/>
</dbReference>
<dbReference type="GO" id="GO:0000155">
    <property type="term" value="F:phosphorelay sensor kinase activity"/>
    <property type="evidence" value="ECO:0007669"/>
    <property type="project" value="InterPro"/>
</dbReference>
<proteinExistence type="predicted"/>
<dbReference type="Pfam" id="PF08448">
    <property type="entry name" value="PAS_4"/>
    <property type="match status" value="3"/>
</dbReference>
<dbReference type="Pfam" id="PF02518">
    <property type="entry name" value="HATPase_c"/>
    <property type="match status" value="1"/>
</dbReference>
<evidence type="ECO:0000259" key="6">
    <source>
        <dbReference type="PROSITE" id="PS50109"/>
    </source>
</evidence>
<evidence type="ECO:0000256" key="5">
    <source>
        <dbReference type="SAM" id="MobiDB-lite"/>
    </source>
</evidence>
<dbReference type="SUPFAM" id="SSF55874">
    <property type="entry name" value="ATPase domain of HSP90 chaperone/DNA topoisomerase II/histidine kinase"/>
    <property type="match status" value="1"/>
</dbReference>
<dbReference type="InterPro" id="IPR003594">
    <property type="entry name" value="HATPase_dom"/>
</dbReference>
<dbReference type="SMART" id="SM00387">
    <property type="entry name" value="HATPase_c"/>
    <property type="match status" value="1"/>
</dbReference>
<feature type="compositionally biased region" description="Polar residues" evidence="5">
    <location>
        <begin position="7"/>
        <end position="20"/>
    </location>
</feature>
<accession>A0A1N6W6P0</accession>
<reference evidence="9" key="1">
    <citation type="submission" date="2017-01" db="EMBL/GenBank/DDBJ databases">
        <authorList>
            <person name="Varghese N."/>
            <person name="Submissions S."/>
        </authorList>
    </citation>
    <scope>NUCLEOTIDE SEQUENCE [LARGE SCALE GENOMIC DNA]</scope>
    <source>
        <strain evidence="9">DM9</strain>
    </source>
</reference>
<dbReference type="CDD" id="cd00130">
    <property type="entry name" value="PAS"/>
    <property type="match status" value="1"/>
</dbReference>
<dbReference type="PROSITE" id="PS50112">
    <property type="entry name" value="PAS"/>
    <property type="match status" value="1"/>
</dbReference>
<dbReference type="Gene3D" id="1.20.5.1930">
    <property type="match status" value="1"/>
</dbReference>
<evidence type="ECO:0000259" key="7">
    <source>
        <dbReference type="PROSITE" id="PS50112"/>
    </source>
</evidence>
<dbReference type="InterPro" id="IPR013656">
    <property type="entry name" value="PAS_4"/>
</dbReference>
<evidence type="ECO:0000256" key="1">
    <source>
        <dbReference type="ARBA" id="ARBA00022679"/>
    </source>
</evidence>
<keyword evidence="3" id="KW-0902">Two-component regulatory system</keyword>
<dbReference type="InterPro" id="IPR005467">
    <property type="entry name" value="His_kinase_dom"/>
</dbReference>
<sequence length="886" mass="100853">MPFENLPGSTSPESDAVLSPSTESASVHAIPFLHIFQSQSGSSLLLSPQFVVEAATDALLKEIFMTREDIVGKYLFDAFPDNPGSPHAFATINLRASLDQVLATGKPHRMDLQQYDISDPQQPGQFLERYWNVTNIPIFDEGGKVAYILHETTNVSDQIVTERKLAESLVREKRATALGDQQRFRLERLFEQAPAALAILEGPDFVYKEINDSYQKLFPGRKLVGLPLFEALPELENQPIAGIIRNVYQTGVTFEGKEVLIPVARYEDQPVENIYWNFIYQAIYNTKGEVDGILIFALDVTEFIQTKQELEQKSESLLELNRELEGRVKTRTRELQRAEAEAERQRKRLENLFMKAPAAICIVEGPELVYTLVNPVYEGLFPERKLLGRPILEALPEIEHNLVYKSFREVYEQGNTHEESELLIPFVRPADGVIEDRYFRFILQAKFNDQKQVDGVVVFALEVTEQVKSRIAVEASEQQLKLITDSLPVLIGYLDREERYRFANKAYEKWFLVDSQELLGKTVREVVGEPSYHNVKANIQRALAGEMLDFEATMPYREDFVKHIQVSYIPDCRGGMVHGFYTLVTDVTEQVNARKALEESEQKAKTMAEKLAVTNHELNLANSELEDNNRDLENRVLSRTAALQNTNELLKEHIKERKKTSESLSKSHEQLQALTRHLQVMREEERKYIARELHDELGQAFTALKIDVTLLLKTLAKGHVKQEVLQEELQSMMKTINSSIASVRKIVATLRPAVLDNFGLLSELESQAQDFQKRSSIQMDVLSYVDYVELENEKSIEVFRIMQESMTNIVRHSGASKASIQIAKTNSHFCFTIEDNGKGLQDDKLSGTRTFGLLGMQERAERIGASLSIESKQNKGTRLTLEVPFD</sequence>
<protein>
    <submittedName>
        <fullName evidence="8">PAS domain S-box-containing protein</fullName>
    </submittedName>
</protein>
<dbReference type="InterPro" id="IPR035965">
    <property type="entry name" value="PAS-like_dom_sf"/>
</dbReference>
<keyword evidence="1" id="KW-0808">Transferase</keyword>
<feature type="domain" description="Histidine kinase" evidence="6">
    <location>
        <begin position="692"/>
        <end position="886"/>
    </location>
</feature>
<dbReference type="GO" id="GO:0046983">
    <property type="term" value="F:protein dimerization activity"/>
    <property type="evidence" value="ECO:0007669"/>
    <property type="project" value="InterPro"/>
</dbReference>
<dbReference type="PANTHER" id="PTHR24421">
    <property type="entry name" value="NITRATE/NITRITE SENSOR PROTEIN NARX-RELATED"/>
    <property type="match status" value="1"/>
</dbReference>
<dbReference type="SMART" id="SM00091">
    <property type="entry name" value="PAS"/>
    <property type="match status" value="4"/>
</dbReference>
<dbReference type="InterPro" id="IPR011712">
    <property type="entry name" value="Sig_transdc_His_kin_sub3_dim/P"/>
</dbReference>
<keyword evidence="9" id="KW-1185">Reference proteome</keyword>
<dbReference type="STRING" id="1077936.SAMN05421545_1385"/>
<keyword evidence="2" id="KW-0418">Kinase</keyword>
<gene>
    <name evidence="8" type="ORF">SAMN05421545_1385</name>
</gene>
<evidence type="ECO:0000256" key="2">
    <source>
        <dbReference type="ARBA" id="ARBA00022777"/>
    </source>
</evidence>
<dbReference type="Proteomes" id="UP000185924">
    <property type="component" value="Unassembled WGS sequence"/>
</dbReference>
<evidence type="ECO:0000313" key="9">
    <source>
        <dbReference type="Proteomes" id="UP000185924"/>
    </source>
</evidence>
<dbReference type="Pfam" id="PF07730">
    <property type="entry name" value="HisKA_3"/>
    <property type="match status" value="1"/>
</dbReference>
<evidence type="ECO:0000256" key="4">
    <source>
        <dbReference type="SAM" id="Coils"/>
    </source>
</evidence>
<dbReference type="EMBL" id="FTNM01000002">
    <property type="protein sequence ID" value="SIQ85690.1"/>
    <property type="molecule type" value="Genomic_DNA"/>
</dbReference>
<dbReference type="InterPro" id="IPR036890">
    <property type="entry name" value="HATPase_C_sf"/>
</dbReference>
<dbReference type="InterPro" id="IPR050482">
    <property type="entry name" value="Sensor_HK_TwoCompSys"/>
</dbReference>
<dbReference type="PROSITE" id="PS50109">
    <property type="entry name" value="HIS_KIN"/>
    <property type="match status" value="1"/>
</dbReference>
<evidence type="ECO:0000256" key="3">
    <source>
        <dbReference type="ARBA" id="ARBA00023012"/>
    </source>
</evidence>
<dbReference type="GO" id="GO:0016020">
    <property type="term" value="C:membrane"/>
    <property type="evidence" value="ECO:0007669"/>
    <property type="project" value="InterPro"/>
</dbReference>
<feature type="domain" description="PAS" evidence="7">
    <location>
        <begin position="476"/>
        <end position="546"/>
    </location>
</feature>
<dbReference type="AlphaFoldDB" id="A0A1N6W6P0"/>
<feature type="coiled-coil region" evidence="4">
    <location>
        <begin position="303"/>
        <end position="355"/>
    </location>
</feature>
<dbReference type="CDD" id="cd16917">
    <property type="entry name" value="HATPase_UhpB-NarQ-NarX-like"/>
    <property type="match status" value="1"/>
</dbReference>
<dbReference type="SUPFAM" id="SSF55785">
    <property type="entry name" value="PYP-like sensor domain (PAS domain)"/>
    <property type="match status" value="3"/>
</dbReference>
<dbReference type="InterPro" id="IPR000014">
    <property type="entry name" value="PAS"/>
</dbReference>
<keyword evidence="4" id="KW-0175">Coiled coil</keyword>
<feature type="region of interest" description="Disordered" evidence="5">
    <location>
        <begin position="1"/>
        <end position="20"/>
    </location>
</feature>
<evidence type="ECO:0000313" key="8">
    <source>
        <dbReference type="EMBL" id="SIQ85690.1"/>
    </source>
</evidence>
<feature type="coiled-coil region" evidence="4">
    <location>
        <begin position="590"/>
        <end position="684"/>
    </location>
</feature>